<proteinExistence type="predicted"/>
<dbReference type="GO" id="GO:0102099">
    <property type="term" value="F:FAD-dependent urate hydroxylase activity"/>
    <property type="evidence" value="ECO:0007669"/>
    <property type="project" value="UniProtKB-EC"/>
</dbReference>
<protein>
    <submittedName>
        <fullName evidence="4">FAD-dependent urate hydroxylase</fullName>
        <ecNumber evidence="4">1.14.13.113</ecNumber>
    </submittedName>
</protein>
<dbReference type="PANTHER" id="PTHR13789:SF268">
    <property type="entry name" value="5-METHYLPHENAZINE-1-CARBOXYLATE 1-MONOOXYGENASE"/>
    <property type="match status" value="1"/>
</dbReference>
<evidence type="ECO:0000256" key="3">
    <source>
        <dbReference type="SAM" id="MobiDB-lite"/>
    </source>
</evidence>
<dbReference type="InterPro" id="IPR050493">
    <property type="entry name" value="FAD-dep_Monooxygenase_BioMet"/>
</dbReference>
<dbReference type="Gene3D" id="3.50.50.60">
    <property type="entry name" value="FAD/NAD(P)-binding domain"/>
    <property type="match status" value="1"/>
</dbReference>
<dbReference type="PANTHER" id="PTHR13789">
    <property type="entry name" value="MONOOXYGENASE"/>
    <property type="match status" value="1"/>
</dbReference>
<dbReference type="InterPro" id="IPR036188">
    <property type="entry name" value="FAD/NAD-bd_sf"/>
</dbReference>
<evidence type="ECO:0000256" key="2">
    <source>
        <dbReference type="ARBA" id="ARBA00023033"/>
    </source>
</evidence>
<dbReference type="Proteomes" id="UP000045039">
    <property type="component" value="Unassembled WGS sequence"/>
</dbReference>
<evidence type="ECO:0000313" key="4">
    <source>
        <dbReference type="EMBL" id="CRP07199.1"/>
    </source>
</evidence>
<keyword evidence="1 4" id="KW-0560">Oxidoreductase</keyword>
<dbReference type="SUPFAM" id="SSF54373">
    <property type="entry name" value="FAD-linked reductases, C-terminal domain"/>
    <property type="match status" value="1"/>
</dbReference>
<name>A0A0C6ELV1_PSEAI</name>
<keyword evidence="2" id="KW-0503">Monooxygenase</keyword>
<reference evidence="5" key="1">
    <citation type="submission" date="2015-06" db="EMBL/GenBank/DDBJ databases">
        <authorList>
            <person name="Radhakrishnan Rajesh"/>
            <person name="Underwood Anthony"/>
            <person name="Al-Shahib Ali"/>
        </authorList>
    </citation>
    <scope>NUCLEOTIDE SEQUENCE [LARGE SCALE GENOMIC DNA]</scope>
    <source>
        <strain evidence="5">P19_London_7_VIM_2_05_10</strain>
    </source>
</reference>
<dbReference type="SUPFAM" id="SSF51905">
    <property type="entry name" value="FAD/NAD(P)-binding domain"/>
    <property type="match status" value="1"/>
</dbReference>
<feature type="compositionally biased region" description="Basic and acidic residues" evidence="3">
    <location>
        <begin position="368"/>
        <end position="385"/>
    </location>
</feature>
<evidence type="ECO:0000313" key="5">
    <source>
        <dbReference type="Proteomes" id="UP000045039"/>
    </source>
</evidence>
<dbReference type="Gene3D" id="3.30.9.30">
    <property type="match status" value="1"/>
</dbReference>
<accession>A0A0C6ELV1</accession>
<dbReference type="Pfam" id="PF01494">
    <property type="entry name" value="FAD_binding_3"/>
    <property type="match status" value="2"/>
</dbReference>
<gene>
    <name evidence="4" type="primary">hpxO_3</name>
    <name evidence="4" type="ORF">PAERUG_P19_London_7_VIM_2_05_10_03345</name>
</gene>
<organism evidence="4 5">
    <name type="scientific">Pseudomonas aeruginosa</name>
    <dbReference type="NCBI Taxonomy" id="287"/>
    <lineage>
        <taxon>Bacteria</taxon>
        <taxon>Pseudomonadati</taxon>
        <taxon>Pseudomonadota</taxon>
        <taxon>Gammaproteobacteria</taxon>
        <taxon>Pseudomonadales</taxon>
        <taxon>Pseudomonadaceae</taxon>
        <taxon>Pseudomonas</taxon>
    </lineage>
</organism>
<dbReference type="RefSeq" id="WP_003142876.1">
    <property type="nucleotide sequence ID" value="NZ_AP014651.1"/>
</dbReference>
<dbReference type="NCBIfam" id="NF005720">
    <property type="entry name" value="PRK07538.1"/>
    <property type="match status" value="1"/>
</dbReference>
<dbReference type="EMBL" id="CVVU01000204">
    <property type="protein sequence ID" value="CRP07199.1"/>
    <property type="molecule type" value="Genomic_DNA"/>
</dbReference>
<dbReference type="InterPro" id="IPR002938">
    <property type="entry name" value="FAD-bd"/>
</dbReference>
<feature type="region of interest" description="Disordered" evidence="3">
    <location>
        <begin position="368"/>
        <end position="402"/>
    </location>
</feature>
<accession>A0A1S1C8N5</accession>
<dbReference type="AlphaFoldDB" id="A0A0C6ELV1"/>
<evidence type="ECO:0000256" key="1">
    <source>
        <dbReference type="ARBA" id="ARBA00023002"/>
    </source>
</evidence>
<dbReference type="GO" id="GO:0071949">
    <property type="term" value="F:FAD binding"/>
    <property type="evidence" value="ECO:0007669"/>
    <property type="project" value="InterPro"/>
</dbReference>
<dbReference type="SMR" id="A0A0C6ELV1"/>
<comment type="caution">
    <text evidence="4">The sequence shown here is derived from an EMBL/GenBank/DDBJ whole genome shotgun (WGS) entry which is preliminary data.</text>
</comment>
<dbReference type="EC" id="1.14.13.113" evidence="4"/>
<dbReference type="PRINTS" id="PR00420">
    <property type="entry name" value="RNGMNOXGNASE"/>
</dbReference>
<sequence>MSEPIDILIAGAGIGGLSCALALHQAGIGKVTLLESSSEIRPLGVGINIQPAAVEALAELGLGPALAATAIPTHELRYIDQSGATVWSEPRGVEAGNAYPQYSIHRGELQMILLAAVRERLGQQAVRTGLGVERIEERDGRVLIGARDGHGKPQALGADVLVGADGIHSAVRAHLHPDQGPLSHGGITMWRGVTEFDRFLDGKTMIVANDEHWSRLVAYPISARHAAEGKSLVNWVCMVPSAAVGQLDNEADWNRDGRLEDVLPFFADWDLGWFDIRDLLTRNQLILQYPMVDRDPLPHWGRGRITLLGDAAHLMYPMGANGASQAILDGIELAAALARNADVAAALREYEEARRPTANKIILANREREKEEWAAASRPKTEKSAALEAITGSYRNQVERPR</sequence>